<sequence>MCTTINFTPKSHSGMSCEVRSPLGYRLTVSGTLDDVEPTVDGDEVMIGNLALVHNAWAYARHEKLSRKSKSPEKKQSHTKRAKEFATVIEGLAPLVESPGDVTKNDWCSGCFVRSDHRSVSQTGMRVPIYLCQSCGTPTLPCAARGCAHMARRQRGGIRVPRFCAEHRHEIPSFERASDQVDDIADYRELYEFDERNLARMSKVAVGLGAGAGIVASGGLFAASAIGGAIGTLAGYSGAAAANYGLAFLGGGSLAAGGLGMAGGTYAVAAMGAALGGAMGTIVTNAYVGEDSSFRIERFREGPGVPVLVARGFLTETDSEWSAAMQAVEARYPDSPIYRVHWGSKELRNLARLGLGGYGRQQATTAVAAASARASRVAAKRLSVVAPALLVSDAAKNPWHTALVRADRTGVALAGIIARTTPERYILVGHSLGARVMLAATQALGTDPDAPGVQTIHLLGAAHGRKGDWGPLSEAVTEGVHNYWSTHDKVLKFAFQAAQAGSKPLGLYGFDSKWPKIRDHDASKTVKGHSEYFANVKLK</sequence>
<dbReference type="AlphaFoldDB" id="A0AA97CS12"/>
<evidence type="ECO:0000256" key="3">
    <source>
        <dbReference type="ARBA" id="ARBA00022989"/>
    </source>
</evidence>
<dbReference type="Pfam" id="PF05277">
    <property type="entry name" value="DUF726"/>
    <property type="match status" value="1"/>
</dbReference>
<dbReference type="PANTHER" id="PTHR17920">
    <property type="entry name" value="TRANSMEMBRANE AND COILED-COIL DOMAIN-CONTAINING PROTEIN 4 TMCO4"/>
    <property type="match status" value="1"/>
</dbReference>
<dbReference type="RefSeq" id="WP_420040590.1">
    <property type="nucleotide sequence ID" value="NZ_CP128986.1"/>
</dbReference>
<dbReference type="PANTHER" id="PTHR17920:SF3">
    <property type="entry name" value="TRANSMEMBRANE AND COILED-COIL DOMAIN-CONTAINING PROTEIN 4"/>
    <property type="match status" value="1"/>
</dbReference>
<reference evidence="6" key="1">
    <citation type="submission" date="2023-06" db="EMBL/GenBank/DDBJ databases">
        <title>Gordonia sp. nov. and Pseudochrobactrum sp. nov., two species isolated from the burying beetle Nicrophorus vespilloides.</title>
        <authorList>
            <person name="Poehlein A."/>
            <person name="Guzman J."/>
            <person name="Daniel R."/>
            <person name="Vilcinskas A."/>
        </authorList>
    </citation>
    <scope>NUCLEOTIDE SEQUENCE</scope>
    <source>
        <strain evidence="6">MP11Mi</strain>
    </source>
</reference>
<feature type="transmembrane region" description="Helical" evidence="5">
    <location>
        <begin position="204"/>
        <end position="230"/>
    </location>
</feature>
<protein>
    <recommendedName>
        <fullName evidence="7">DUF726 domain-containing protein</fullName>
    </recommendedName>
</protein>
<evidence type="ECO:0000256" key="1">
    <source>
        <dbReference type="ARBA" id="ARBA00004141"/>
    </source>
</evidence>
<evidence type="ECO:0008006" key="7">
    <source>
        <dbReference type="Google" id="ProtNLM"/>
    </source>
</evidence>
<dbReference type="EMBL" id="CP128986">
    <property type="protein sequence ID" value="WOC11264.1"/>
    <property type="molecule type" value="Genomic_DNA"/>
</dbReference>
<evidence type="ECO:0000256" key="2">
    <source>
        <dbReference type="ARBA" id="ARBA00022692"/>
    </source>
</evidence>
<dbReference type="GO" id="GO:0016020">
    <property type="term" value="C:membrane"/>
    <property type="evidence" value="ECO:0007669"/>
    <property type="project" value="UniProtKB-SubCell"/>
</dbReference>
<evidence type="ECO:0000313" key="6">
    <source>
        <dbReference type="EMBL" id="WOC11264.1"/>
    </source>
</evidence>
<accession>A0AA97CS12</accession>
<evidence type="ECO:0000256" key="4">
    <source>
        <dbReference type="ARBA" id="ARBA00023136"/>
    </source>
</evidence>
<dbReference type="SUPFAM" id="SSF53474">
    <property type="entry name" value="alpha/beta-Hydrolases"/>
    <property type="match status" value="1"/>
</dbReference>
<comment type="subcellular location">
    <subcellularLocation>
        <location evidence="1">Membrane</location>
        <topology evidence="1">Multi-pass membrane protein</topology>
    </subcellularLocation>
</comment>
<feature type="transmembrane region" description="Helical" evidence="5">
    <location>
        <begin position="266"/>
        <end position="288"/>
    </location>
</feature>
<dbReference type="Gene3D" id="3.40.50.1820">
    <property type="entry name" value="alpha/beta hydrolase"/>
    <property type="match status" value="1"/>
</dbReference>
<dbReference type="InterPro" id="IPR029058">
    <property type="entry name" value="AB_hydrolase_fold"/>
</dbReference>
<keyword evidence="4 5" id="KW-0472">Membrane</keyword>
<feature type="transmembrane region" description="Helical" evidence="5">
    <location>
        <begin position="236"/>
        <end position="259"/>
    </location>
</feature>
<gene>
    <name evidence="6" type="ORF">MP11Mi_03310</name>
</gene>
<dbReference type="InterPro" id="IPR007941">
    <property type="entry name" value="DUF726"/>
</dbReference>
<keyword evidence="3 5" id="KW-1133">Transmembrane helix</keyword>
<keyword evidence="2 5" id="KW-0812">Transmembrane</keyword>
<evidence type="ECO:0000256" key="5">
    <source>
        <dbReference type="SAM" id="Phobius"/>
    </source>
</evidence>
<organism evidence="6">
    <name type="scientific">Gordonia sp. MP11Mi</name>
    <dbReference type="NCBI Taxonomy" id="3022769"/>
    <lineage>
        <taxon>Bacteria</taxon>
        <taxon>Bacillati</taxon>
        <taxon>Actinomycetota</taxon>
        <taxon>Actinomycetes</taxon>
        <taxon>Mycobacteriales</taxon>
        <taxon>Gordoniaceae</taxon>
        <taxon>Gordonia</taxon>
    </lineage>
</organism>
<name>A0AA97CS12_9ACTN</name>
<proteinExistence type="predicted"/>